<keyword evidence="3" id="KW-0233">DNA recombination</keyword>
<evidence type="ECO:0000259" key="4">
    <source>
        <dbReference type="PROSITE" id="PS51898"/>
    </source>
</evidence>
<evidence type="ECO:0000256" key="2">
    <source>
        <dbReference type="ARBA" id="ARBA00023125"/>
    </source>
</evidence>
<keyword evidence="2" id="KW-0238">DNA-binding</keyword>
<dbReference type="InterPro" id="IPR050090">
    <property type="entry name" value="Tyrosine_recombinase_XerCD"/>
</dbReference>
<comment type="similarity">
    <text evidence="1">Belongs to the 'phage' integrase family.</text>
</comment>
<dbReference type="CDD" id="cd01185">
    <property type="entry name" value="INTN1_C_like"/>
    <property type="match status" value="1"/>
</dbReference>
<organism evidence="5 6">
    <name type="scientific">Butyricimonas hominis</name>
    <dbReference type="NCBI Taxonomy" id="2763032"/>
    <lineage>
        <taxon>Bacteria</taxon>
        <taxon>Pseudomonadati</taxon>
        <taxon>Bacteroidota</taxon>
        <taxon>Bacteroidia</taxon>
        <taxon>Bacteroidales</taxon>
        <taxon>Odoribacteraceae</taxon>
        <taxon>Butyricimonas</taxon>
    </lineage>
</organism>
<dbReference type="InterPro" id="IPR002104">
    <property type="entry name" value="Integrase_catalytic"/>
</dbReference>
<proteinExistence type="inferred from homology"/>
<name>A0ABR7D551_9BACT</name>
<protein>
    <submittedName>
        <fullName evidence="5">Phage integrase SAM-like domain-containing protein</fullName>
    </submittedName>
</protein>
<feature type="domain" description="Tyr recombinase" evidence="4">
    <location>
        <begin position="256"/>
        <end position="448"/>
    </location>
</feature>
<accession>A0ABR7D551</accession>
<gene>
    <name evidence="5" type="ORF">H8S64_16165</name>
</gene>
<keyword evidence="6" id="KW-1185">Reference proteome</keyword>
<dbReference type="InterPro" id="IPR011010">
    <property type="entry name" value="DNA_brk_join_enz"/>
</dbReference>
<dbReference type="EMBL" id="JACOOH010000007">
    <property type="protein sequence ID" value="MBC5622630.1"/>
    <property type="molecule type" value="Genomic_DNA"/>
</dbReference>
<dbReference type="Proteomes" id="UP000646484">
    <property type="component" value="Unassembled WGS sequence"/>
</dbReference>
<reference evidence="5 6" key="1">
    <citation type="submission" date="2020-08" db="EMBL/GenBank/DDBJ databases">
        <title>Genome public.</title>
        <authorList>
            <person name="Liu C."/>
            <person name="Sun Q."/>
        </authorList>
    </citation>
    <scope>NUCLEOTIDE SEQUENCE [LARGE SCALE GENOMIC DNA]</scope>
    <source>
        <strain evidence="5 6">NSJ-56</strain>
    </source>
</reference>
<dbReference type="SUPFAM" id="SSF56349">
    <property type="entry name" value="DNA breaking-rejoining enzymes"/>
    <property type="match status" value="1"/>
</dbReference>
<dbReference type="PANTHER" id="PTHR30349:SF64">
    <property type="entry name" value="PROPHAGE INTEGRASE INTD-RELATED"/>
    <property type="match status" value="1"/>
</dbReference>
<dbReference type="Pfam" id="PF13102">
    <property type="entry name" value="Phage_int_SAM_5"/>
    <property type="match status" value="1"/>
</dbReference>
<dbReference type="RefSeq" id="WP_186977424.1">
    <property type="nucleotide sequence ID" value="NZ_JACOOH010000007.1"/>
</dbReference>
<dbReference type="Gene3D" id="1.10.150.130">
    <property type="match status" value="1"/>
</dbReference>
<dbReference type="InterPro" id="IPR025269">
    <property type="entry name" value="SAM-like_dom"/>
</dbReference>
<dbReference type="Gene3D" id="1.10.443.10">
    <property type="entry name" value="Intergrase catalytic core"/>
    <property type="match status" value="1"/>
</dbReference>
<evidence type="ECO:0000313" key="6">
    <source>
        <dbReference type="Proteomes" id="UP000646484"/>
    </source>
</evidence>
<dbReference type="InterPro" id="IPR013762">
    <property type="entry name" value="Integrase-like_cat_sf"/>
</dbReference>
<evidence type="ECO:0000313" key="5">
    <source>
        <dbReference type="EMBL" id="MBC5622630.1"/>
    </source>
</evidence>
<comment type="caution">
    <text evidence="5">The sequence shown here is derived from an EMBL/GenBank/DDBJ whole genome shotgun (WGS) entry which is preliminary data.</text>
</comment>
<dbReference type="PANTHER" id="PTHR30349">
    <property type="entry name" value="PHAGE INTEGRASE-RELATED"/>
    <property type="match status" value="1"/>
</dbReference>
<sequence length="458" mass="53327">MSKYDPQFSLKHPHGVKPSEIRLRVYFNSQEVVYNLVDPVTEEVYKILPKLWDKANKRPIAVANIPRSLKHETANVRAIDAFMKKVIGVCAEIKEYVRVNQIAVTPEYWKEQVKIRLGFKVEKKVEDVTVSQFTKDVIREMEQGELLIAKTKEKYSSGTITSYRYFLNMLEMFDVIRGNVTYFNSINNDWYDDFIHFLTFETEYVEYGFYKDDFGPNTIGKHIKNLKMLMGLALSREISTNIEHTKKYFIKPKEDAFAVYLTEEELRKIYDVELTGENATLDKYRDMFLIGCYTALRVSDYKKIDSSCFTTTAEGTRVIDMPTTKTKNRVTIPIVYDELIAIIEKYDYDFPRITSQKLNDGIKEIARLAGITNTVTYFATKGGETRQFTEPKYKLISSHTGRRSAATNFYNIYDIPAYNLMLITGHKSIDNFMKYIKIAREENADKISKRVKEKKDGK</sequence>
<dbReference type="PROSITE" id="PS51898">
    <property type="entry name" value="TYR_RECOMBINASE"/>
    <property type="match status" value="1"/>
</dbReference>
<dbReference type="Pfam" id="PF00589">
    <property type="entry name" value="Phage_integrase"/>
    <property type="match status" value="1"/>
</dbReference>
<dbReference type="InterPro" id="IPR010998">
    <property type="entry name" value="Integrase_recombinase_N"/>
</dbReference>
<evidence type="ECO:0000256" key="1">
    <source>
        <dbReference type="ARBA" id="ARBA00008857"/>
    </source>
</evidence>
<evidence type="ECO:0000256" key="3">
    <source>
        <dbReference type="ARBA" id="ARBA00023172"/>
    </source>
</evidence>